<name>A0A371DG65_9APHY</name>
<dbReference type="InterPro" id="IPR040706">
    <property type="entry name" value="Zf-MYST"/>
</dbReference>
<keyword evidence="7" id="KW-0862">Zinc</keyword>
<dbReference type="SUPFAM" id="SSF54160">
    <property type="entry name" value="Chromo domain-like"/>
    <property type="match status" value="1"/>
</dbReference>
<dbReference type="OrthoDB" id="787137at2759"/>
<dbReference type="STRING" id="139420.A0A371DG65"/>
<dbReference type="PANTHER" id="PTHR10615:SF219">
    <property type="entry name" value="HISTONE ACETYLTRANSFERASE KAT5"/>
    <property type="match status" value="1"/>
</dbReference>
<sequence length="556" mass="62101">MPKTFPAPESHDGDGYVYIVSKNGLEQQVHILERHGEEVYVHYVNTDKRLDEWVAERDVRPVGGHEAEVAANGQSNGATTRKRKRGSTADGQSPRRGSPNRTNGDAASGSAQPEDPDANQANVSVVTEEEYDIEHHKQITAKRNFDKVIFGKWQIRTWYFSPYPLTEAEAEDAGVPNAQAPHAAARIPGVARSSIRSHGRTSDLFAGGLGRSHGVGQNSTLWVCDRCFKYMAEGLTWELHVRKCTRRSPPGRKVYQRGAHIIWEVDGAKEKLYCQNLSLFGKLFIDIKTLFFDCDNFLFYILTDADSQRDHVLGFFSKEKVSYDDYNLACIVVLPPYQKKGYGMLLIEFSYELSRRAGKVGTPERPLSDLGLRSYLTYWVSTLVRFFRRLLSVLPPDTAQVTTTGLTTDISDAIAFSPSRDTEDSSSSSKKRRKSTKGWDGEEIPASAIALRTAQLNDMNDPMWTSMRSIETRANRDGSATTHIVVRCTLADIARATNLRIEDAAFALNECGLLGRHLKGDGSSEDVLAITREMVEAVAKERDVKRMCMDLAHVLL</sequence>
<comment type="subcellular location">
    <subcellularLocation>
        <location evidence="1">Nucleus</location>
    </subcellularLocation>
</comment>
<dbReference type="InterPro" id="IPR016197">
    <property type="entry name" value="Chromo-like_dom_sf"/>
</dbReference>
<keyword evidence="6" id="KW-0863">Zinc-finger</keyword>
<evidence type="ECO:0000256" key="14">
    <source>
        <dbReference type="SAM" id="MobiDB-lite"/>
    </source>
</evidence>
<dbReference type="Pfam" id="PF17772">
    <property type="entry name" value="zf-MYST"/>
    <property type="match status" value="1"/>
</dbReference>
<dbReference type="InterPro" id="IPR050603">
    <property type="entry name" value="MYST_HAT"/>
</dbReference>
<dbReference type="InterPro" id="IPR036388">
    <property type="entry name" value="WH-like_DNA-bd_sf"/>
</dbReference>
<dbReference type="GO" id="GO:0046972">
    <property type="term" value="F:histone H4K16 acetyltransferase activity"/>
    <property type="evidence" value="ECO:0007669"/>
    <property type="project" value="TreeGrafter"/>
</dbReference>
<evidence type="ECO:0000256" key="8">
    <source>
        <dbReference type="ARBA" id="ARBA00022990"/>
    </source>
</evidence>
<proteinExistence type="inferred from homology"/>
<keyword evidence="4" id="KW-0808">Transferase</keyword>
<evidence type="ECO:0000259" key="15">
    <source>
        <dbReference type="PROSITE" id="PS51726"/>
    </source>
</evidence>
<dbReference type="GO" id="GO:0008270">
    <property type="term" value="F:zinc ion binding"/>
    <property type="evidence" value="ECO:0007669"/>
    <property type="project" value="UniProtKB-KW"/>
</dbReference>
<evidence type="ECO:0000256" key="13">
    <source>
        <dbReference type="PIRSR" id="PIRSR602717-51"/>
    </source>
</evidence>
<keyword evidence="8" id="KW-0007">Acetylation</keyword>
<keyword evidence="10" id="KW-0804">Transcription</keyword>
<accession>A0A371DG65</accession>
<feature type="domain" description="MYST-type HAT" evidence="15">
    <location>
        <begin position="140"/>
        <end position="556"/>
    </location>
</feature>
<dbReference type="Pfam" id="PF11717">
    <property type="entry name" value="Tudor-knot"/>
    <property type="match status" value="1"/>
</dbReference>
<evidence type="ECO:0000256" key="9">
    <source>
        <dbReference type="ARBA" id="ARBA00023015"/>
    </source>
</evidence>
<dbReference type="InterPro" id="IPR002717">
    <property type="entry name" value="HAT_MYST-type"/>
</dbReference>
<evidence type="ECO:0000256" key="5">
    <source>
        <dbReference type="ARBA" id="ARBA00022723"/>
    </source>
</evidence>
<dbReference type="Proteomes" id="UP000256964">
    <property type="component" value="Unassembled WGS sequence"/>
</dbReference>
<feature type="compositionally biased region" description="Polar residues" evidence="14">
    <location>
        <begin position="99"/>
        <end position="111"/>
    </location>
</feature>
<protein>
    <recommendedName>
        <fullName evidence="3">histone acetyltransferase</fullName>
        <ecNumber evidence="3">2.3.1.48</ecNumber>
    </recommendedName>
</protein>
<evidence type="ECO:0000256" key="6">
    <source>
        <dbReference type="ARBA" id="ARBA00022771"/>
    </source>
</evidence>
<evidence type="ECO:0000256" key="10">
    <source>
        <dbReference type="ARBA" id="ARBA00023163"/>
    </source>
</evidence>
<keyword evidence="9" id="KW-0805">Transcription regulation</keyword>
<dbReference type="EMBL" id="KZ857394">
    <property type="protein sequence ID" value="RDX51527.1"/>
    <property type="molecule type" value="Genomic_DNA"/>
</dbReference>
<evidence type="ECO:0000256" key="2">
    <source>
        <dbReference type="ARBA" id="ARBA00010107"/>
    </source>
</evidence>
<dbReference type="AlphaFoldDB" id="A0A371DG65"/>
<dbReference type="Pfam" id="PF01853">
    <property type="entry name" value="MOZ_SAS"/>
    <property type="match status" value="1"/>
</dbReference>
<dbReference type="CDD" id="cd04301">
    <property type="entry name" value="NAT_SF"/>
    <property type="match status" value="1"/>
</dbReference>
<keyword evidence="17" id="KW-1185">Reference proteome</keyword>
<evidence type="ECO:0000256" key="12">
    <source>
        <dbReference type="ARBA" id="ARBA00023315"/>
    </source>
</evidence>
<dbReference type="PANTHER" id="PTHR10615">
    <property type="entry name" value="HISTONE ACETYLTRANSFERASE"/>
    <property type="match status" value="1"/>
</dbReference>
<evidence type="ECO:0000256" key="4">
    <source>
        <dbReference type="ARBA" id="ARBA00022679"/>
    </source>
</evidence>
<dbReference type="Gene3D" id="2.30.30.140">
    <property type="match status" value="1"/>
</dbReference>
<feature type="region of interest" description="Disordered" evidence="14">
    <location>
        <begin position="64"/>
        <end position="120"/>
    </location>
</feature>
<evidence type="ECO:0000256" key="11">
    <source>
        <dbReference type="ARBA" id="ARBA00023242"/>
    </source>
</evidence>
<dbReference type="InterPro" id="IPR016181">
    <property type="entry name" value="Acyl_CoA_acyltransferase"/>
</dbReference>
<reference evidence="16 17" key="1">
    <citation type="journal article" date="2018" name="Biotechnol. Biofuels">
        <title>Integrative visual omics of the white-rot fungus Polyporus brumalis exposes the biotechnological potential of its oxidative enzymes for delignifying raw plant biomass.</title>
        <authorList>
            <person name="Miyauchi S."/>
            <person name="Rancon A."/>
            <person name="Drula E."/>
            <person name="Hage H."/>
            <person name="Chaduli D."/>
            <person name="Favel A."/>
            <person name="Grisel S."/>
            <person name="Henrissat B."/>
            <person name="Herpoel-Gimbert I."/>
            <person name="Ruiz-Duenas F.J."/>
            <person name="Chevret D."/>
            <person name="Hainaut M."/>
            <person name="Lin J."/>
            <person name="Wang M."/>
            <person name="Pangilinan J."/>
            <person name="Lipzen A."/>
            <person name="Lesage-Meessen L."/>
            <person name="Navarro D."/>
            <person name="Riley R."/>
            <person name="Grigoriev I.V."/>
            <person name="Zhou S."/>
            <person name="Raouche S."/>
            <person name="Rosso M.N."/>
        </authorList>
    </citation>
    <scope>NUCLEOTIDE SEQUENCE [LARGE SCALE GENOMIC DNA]</scope>
    <source>
        <strain evidence="16 17">BRFM 1820</strain>
    </source>
</reference>
<dbReference type="Gene3D" id="3.30.60.60">
    <property type="entry name" value="N-acetyl transferase-like"/>
    <property type="match status" value="1"/>
</dbReference>
<feature type="region of interest" description="Disordered" evidence="14">
    <location>
        <begin position="417"/>
        <end position="441"/>
    </location>
</feature>
<evidence type="ECO:0000256" key="3">
    <source>
        <dbReference type="ARBA" id="ARBA00013184"/>
    </source>
</evidence>
<evidence type="ECO:0000256" key="1">
    <source>
        <dbReference type="ARBA" id="ARBA00004123"/>
    </source>
</evidence>
<evidence type="ECO:0000256" key="7">
    <source>
        <dbReference type="ARBA" id="ARBA00022833"/>
    </source>
</evidence>
<dbReference type="GO" id="GO:0005634">
    <property type="term" value="C:nucleus"/>
    <property type="evidence" value="ECO:0007669"/>
    <property type="project" value="UniProtKB-SubCell"/>
</dbReference>
<feature type="active site" description="Proton donor/acceptor" evidence="13">
    <location>
        <position position="364"/>
    </location>
</feature>
<gene>
    <name evidence="16" type="ORF">OH76DRAFT_1346864</name>
</gene>
<dbReference type="Gene3D" id="1.10.10.10">
    <property type="entry name" value="Winged helix-like DNA-binding domain superfamily/Winged helix DNA-binding domain"/>
    <property type="match status" value="1"/>
</dbReference>
<dbReference type="EC" id="2.3.1.48" evidence="3"/>
<dbReference type="GO" id="GO:0035267">
    <property type="term" value="C:NuA4 histone acetyltransferase complex"/>
    <property type="evidence" value="ECO:0007669"/>
    <property type="project" value="TreeGrafter"/>
</dbReference>
<keyword evidence="12" id="KW-0012">Acyltransferase</keyword>
<dbReference type="SUPFAM" id="SSF55729">
    <property type="entry name" value="Acyl-CoA N-acyltransferases (Nat)"/>
    <property type="match status" value="1"/>
</dbReference>
<dbReference type="Gene3D" id="3.40.630.30">
    <property type="match status" value="1"/>
</dbReference>
<evidence type="ECO:0000313" key="17">
    <source>
        <dbReference type="Proteomes" id="UP000256964"/>
    </source>
</evidence>
<dbReference type="GO" id="GO:0006355">
    <property type="term" value="P:regulation of DNA-templated transcription"/>
    <property type="evidence" value="ECO:0007669"/>
    <property type="project" value="InterPro"/>
</dbReference>
<dbReference type="PROSITE" id="PS51726">
    <property type="entry name" value="MYST_HAT"/>
    <property type="match status" value="1"/>
</dbReference>
<comment type="similarity">
    <text evidence="2">Belongs to the MYST (SAS/MOZ) family.</text>
</comment>
<evidence type="ECO:0000313" key="16">
    <source>
        <dbReference type="EMBL" id="RDX51527.1"/>
    </source>
</evidence>
<organism evidence="16 17">
    <name type="scientific">Lentinus brumalis</name>
    <dbReference type="NCBI Taxonomy" id="2498619"/>
    <lineage>
        <taxon>Eukaryota</taxon>
        <taxon>Fungi</taxon>
        <taxon>Dikarya</taxon>
        <taxon>Basidiomycota</taxon>
        <taxon>Agaricomycotina</taxon>
        <taxon>Agaricomycetes</taxon>
        <taxon>Polyporales</taxon>
        <taxon>Polyporaceae</taxon>
        <taxon>Lentinus</taxon>
    </lineage>
</organism>
<dbReference type="InterPro" id="IPR025995">
    <property type="entry name" value="Tudor-knot"/>
</dbReference>
<keyword evidence="5" id="KW-0479">Metal-binding</keyword>
<keyword evidence="11" id="KW-0539">Nucleus</keyword>